<evidence type="ECO:0000256" key="12">
    <source>
        <dbReference type="ARBA" id="ARBA00034003"/>
    </source>
</evidence>
<feature type="binding site" evidence="13">
    <location>
        <position position="379"/>
    </location>
    <ligand>
        <name>ATP</name>
        <dbReference type="ChEBI" id="CHEBI:30616"/>
    </ligand>
</feature>
<dbReference type="Pfam" id="PF04675">
    <property type="entry name" value="DNA_ligase_A_N"/>
    <property type="match status" value="1"/>
</dbReference>
<keyword evidence="8 13" id="KW-0460">Magnesium</keyword>
<comment type="cofactor">
    <cofactor evidence="13">
        <name>Mg(2+)</name>
        <dbReference type="ChEBI" id="CHEBI:18420"/>
    </cofactor>
</comment>
<dbReference type="GO" id="GO:0016874">
    <property type="term" value="F:ligase activity"/>
    <property type="evidence" value="ECO:0007669"/>
    <property type="project" value="UniProtKB-KW"/>
</dbReference>
<sequence>MLLSDVVQTSADVAATRSRKAKVVALAALLERARGLDELEVVTSYVAGSLRQRRTGVGWRGLSSLPEPAAESTLTVAAVDAAFDDIAAHAGPGSQAARADAVRALFGAATADEQRWLRALATGEVRQGASDALVQEAVAAASGAPLEQVRRAAMLAGSTTAVVRAAFTGGAEALAEVGLEVMRPVLPMLASTAPDVEAALVKAGGGEGVEVAVDTKLDGIRIQVHRDGDDVVIATRTLEDITARLPEVVEVARSLPATSFVLDGEAIALGDDGRPRPFQETASRTAQAAADDGIVVTPYFFDVLHLDGVDLLDSPGRERGAALLGLVPEPYRVPTVSTADPDVARRFVDDVLAAGHEGVVVKGLDAPYAAGRRGAAWVKVKPVHTVDLVVLAVEWGSGRRQGWLSNIHLGARADDGSGGLVMLGKTFKGMTDEMLAWQTERFLALETGRDGHVVHVRPEQVVEIAFDGVQRSTRYPGGIALRFARVVRYRDDKTTAEADTLATVKALGR</sequence>
<keyword evidence="2 13" id="KW-0132">Cell division</keyword>
<evidence type="ECO:0000256" key="1">
    <source>
        <dbReference type="ARBA" id="ARBA00022598"/>
    </source>
</evidence>
<evidence type="ECO:0000256" key="9">
    <source>
        <dbReference type="ARBA" id="ARBA00023172"/>
    </source>
</evidence>
<evidence type="ECO:0000256" key="11">
    <source>
        <dbReference type="ARBA" id="ARBA00023306"/>
    </source>
</evidence>
<comment type="caution">
    <text evidence="17">The sequence shown here is derived from an EMBL/GenBank/DDBJ whole genome shotgun (WGS) entry which is preliminary data.</text>
</comment>
<keyword evidence="4 13" id="KW-0479">Metal-binding</keyword>
<dbReference type="CDD" id="cd07972">
    <property type="entry name" value="OBF_DNA_ligase_Arch_LigB"/>
    <property type="match status" value="1"/>
</dbReference>
<keyword evidence="9 13" id="KW-0233">DNA recombination</keyword>
<keyword evidence="6 13" id="KW-0227">DNA damage</keyword>
<evidence type="ECO:0000313" key="18">
    <source>
        <dbReference type="Proteomes" id="UP001500221"/>
    </source>
</evidence>
<gene>
    <name evidence="13" type="primary">lig</name>
    <name evidence="17" type="ORF">GCM10023340_25510</name>
</gene>
<dbReference type="Gene3D" id="1.10.3260.10">
    <property type="entry name" value="DNA ligase, ATP-dependent, N-terminal domain"/>
    <property type="match status" value="1"/>
</dbReference>
<name>A0ABP9PSY7_9ACTN</name>
<feature type="binding site" evidence="13">
    <location>
        <position position="214"/>
    </location>
    <ligand>
        <name>ATP</name>
        <dbReference type="ChEBI" id="CHEBI:30616"/>
    </ligand>
</feature>
<dbReference type="RefSeq" id="WP_345458900.1">
    <property type="nucleotide sequence ID" value="NZ_BAABKG010000003.1"/>
</dbReference>
<organism evidence="17 18">
    <name type="scientific">Nocardioides marinquilinus</name>
    <dbReference type="NCBI Taxonomy" id="1210400"/>
    <lineage>
        <taxon>Bacteria</taxon>
        <taxon>Bacillati</taxon>
        <taxon>Actinomycetota</taxon>
        <taxon>Actinomycetes</taxon>
        <taxon>Propionibacteriales</taxon>
        <taxon>Nocardioidaceae</taxon>
        <taxon>Nocardioides</taxon>
    </lineage>
</organism>
<keyword evidence="18" id="KW-1185">Reference proteome</keyword>
<dbReference type="PROSITE" id="PS00697">
    <property type="entry name" value="DNA_LIGASE_A1"/>
    <property type="match status" value="1"/>
</dbReference>
<evidence type="ECO:0000256" key="8">
    <source>
        <dbReference type="ARBA" id="ARBA00022842"/>
    </source>
</evidence>
<keyword evidence="10 13" id="KW-0234">DNA repair</keyword>
<feature type="binding site" evidence="13">
    <location>
        <position position="373"/>
    </location>
    <ligand>
        <name>ATP</name>
        <dbReference type="ChEBI" id="CHEBI:30616"/>
    </ligand>
</feature>
<dbReference type="InterPro" id="IPR016059">
    <property type="entry name" value="DNA_ligase_ATP-dep_CS"/>
</dbReference>
<evidence type="ECO:0000256" key="6">
    <source>
        <dbReference type="ARBA" id="ARBA00022763"/>
    </source>
</evidence>
<dbReference type="InterPro" id="IPR012340">
    <property type="entry name" value="NA-bd_OB-fold"/>
</dbReference>
<dbReference type="InterPro" id="IPR012309">
    <property type="entry name" value="DNA_ligase_ATP-dep_C"/>
</dbReference>
<dbReference type="InterPro" id="IPR012310">
    <property type="entry name" value="DNA_ligase_ATP-dep_cent"/>
</dbReference>
<comment type="similarity">
    <text evidence="13 15">Belongs to the ATP-dependent DNA ligase family.</text>
</comment>
<dbReference type="NCBIfam" id="NF002868">
    <property type="entry name" value="PRK03180.1"/>
    <property type="match status" value="1"/>
</dbReference>
<keyword evidence="7 13" id="KW-0067">ATP-binding</keyword>
<dbReference type="InterPro" id="IPR022865">
    <property type="entry name" value="DNA_ligae_ATP-dep_bac/arc"/>
</dbReference>
<dbReference type="HAMAP" id="MF_00407">
    <property type="entry name" value="DNA_ligase"/>
    <property type="match status" value="1"/>
</dbReference>
<dbReference type="InterPro" id="IPR050191">
    <property type="entry name" value="ATP-dep_DNA_ligase"/>
</dbReference>
<evidence type="ECO:0000256" key="5">
    <source>
        <dbReference type="ARBA" id="ARBA00022741"/>
    </source>
</evidence>
<evidence type="ECO:0000256" key="2">
    <source>
        <dbReference type="ARBA" id="ARBA00022618"/>
    </source>
</evidence>
<dbReference type="CDD" id="cd07901">
    <property type="entry name" value="Adenylation_DNA_ligase_Arch_LigB"/>
    <property type="match status" value="1"/>
</dbReference>
<dbReference type="PANTHER" id="PTHR45674:SF13">
    <property type="entry name" value="DNA LIGASE-RELATED"/>
    <property type="match status" value="1"/>
</dbReference>
<comment type="catalytic activity">
    <reaction evidence="12 13 14">
        <text>ATP + (deoxyribonucleotide)n-3'-hydroxyl + 5'-phospho-(deoxyribonucleotide)m = (deoxyribonucleotide)n+m + AMP + diphosphate.</text>
        <dbReference type="EC" id="6.5.1.1"/>
    </reaction>
</comment>
<keyword evidence="5 13" id="KW-0547">Nucleotide-binding</keyword>
<dbReference type="InterPro" id="IPR000977">
    <property type="entry name" value="DNA_ligase_ATP-dep"/>
</dbReference>
<dbReference type="PANTHER" id="PTHR45674">
    <property type="entry name" value="DNA LIGASE 1/3 FAMILY MEMBER"/>
    <property type="match status" value="1"/>
</dbReference>
<dbReference type="Gene3D" id="2.40.50.140">
    <property type="entry name" value="Nucleic acid-binding proteins"/>
    <property type="match status" value="1"/>
</dbReference>
<evidence type="ECO:0000259" key="16">
    <source>
        <dbReference type="PROSITE" id="PS50160"/>
    </source>
</evidence>
<evidence type="ECO:0000256" key="10">
    <source>
        <dbReference type="ARBA" id="ARBA00023204"/>
    </source>
</evidence>
<feature type="binding site" evidence="13">
    <location>
        <position position="221"/>
    </location>
    <ligand>
        <name>ATP</name>
        <dbReference type="ChEBI" id="CHEBI:30616"/>
    </ligand>
</feature>
<keyword evidence="1 13" id="KW-0436">Ligase</keyword>
<evidence type="ECO:0000313" key="17">
    <source>
        <dbReference type="EMBL" id="GAA5149731.1"/>
    </source>
</evidence>
<feature type="binding site" evidence="13">
    <location>
        <position position="301"/>
    </location>
    <ligand>
        <name>ATP</name>
        <dbReference type="ChEBI" id="CHEBI:30616"/>
    </ligand>
</feature>
<keyword evidence="11 13" id="KW-0131">Cell cycle</keyword>
<dbReference type="SUPFAM" id="SSF117018">
    <property type="entry name" value="ATP-dependent DNA ligase DNA-binding domain"/>
    <property type="match status" value="1"/>
</dbReference>
<dbReference type="Gene3D" id="3.30.470.30">
    <property type="entry name" value="DNA ligase/mRNA capping enzyme"/>
    <property type="match status" value="1"/>
</dbReference>
<evidence type="ECO:0000256" key="14">
    <source>
        <dbReference type="RuleBase" id="RU000617"/>
    </source>
</evidence>
<dbReference type="EMBL" id="BAABKG010000003">
    <property type="protein sequence ID" value="GAA5149731.1"/>
    <property type="molecule type" value="Genomic_DNA"/>
</dbReference>
<feature type="binding site" evidence="13">
    <location>
        <position position="265"/>
    </location>
    <ligand>
        <name>ATP</name>
        <dbReference type="ChEBI" id="CHEBI:30616"/>
    </ligand>
</feature>
<feature type="active site" description="N6-AMP-lysine intermediate" evidence="13">
    <location>
        <position position="216"/>
    </location>
</feature>
<dbReference type="NCBIfam" id="TIGR00574">
    <property type="entry name" value="dnl1"/>
    <property type="match status" value="1"/>
</dbReference>
<dbReference type="Proteomes" id="UP001500221">
    <property type="component" value="Unassembled WGS sequence"/>
</dbReference>
<feature type="binding site" evidence="13">
    <location>
        <position position="236"/>
    </location>
    <ligand>
        <name>ATP</name>
        <dbReference type="ChEBI" id="CHEBI:30616"/>
    </ligand>
</feature>
<evidence type="ECO:0000256" key="3">
    <source>
        <dbReference type="ARBA" id="ARBA00022705"/>
    </source>
</evidence>
<proteinExistence type="inferred from homology"/>
<comment type="function">
    <text evidence="13">DNA ligase that seals nicks in double-stranded DNA during DNA replication, DNA recombination and DNA repair.</text>
</comment>
<dbReference type="Pfam" id="PF01068">
    <property type="entry name" value="DNA_ligase_A_M"/>
    <property type="match status" value="1"/>
</dbReference>
<dbReference type="InterPro" id="IPR036599">
    <property type="entry name" value="DNA_ligase_N_sf"/>
</dbReference>
<reference evidence="18" key="1">
    <citation type="journal article" date="2019" name="Int. J. Syst. Evol. Microbiol.">
        <title>The Global Catalogue of Microorganisms (GCM) 10K type strain sequencing project: providing services to taxonomists for standard genome sequencing and annotation.</title>
        <authorList>
            <consortium name="The Broad Institute Genomics Platform"/>
            <consortium name="The Broad Institute Genome Sequencing Center for Infectious Disease"/>
            <person name="Wu L."/>
            <person name="Ma J."/>
        </authorList>
    </citation>
    <scope>NUCLEOTIDE SEQUENCE [LARGE SCALE GENOMIC DNA]</scope>
    <source>
        <strain evidence="18">JCM 18459</strain>
    </source>
</reference>
<evidence type="ECO:0000256" key="7">
    <source>
        <dbReference type="ARBA" id="ARBA00022840"/>
    </source>
</evidence>
<evidence type="ECO:0000256" key="15">
    <source>
        <dbReference type="RuleBase" id="RU004196"/>
    </source>
</evidence>
<accession>A0ABP9PSY7</accession>
<dbReference type="InterPro" id="IPR012308">
    <property type="entry name" value="DNA_ligase_ATP-dep_N"/>
</dbReference>
<dbReference type="SUPFAM" id="SSF56091">
    <property type="entry name" value="DNA ligase/mRNA capping enzyme, catalytic domain"/>
    <property type="match status" value="1"/>
</dbReference>
<dbReference type="EC" id="6.5.1.1" evidence="13"/>
<dbReference type="SUPFAM" id="SSF50249">
    <property type="entry name" value="Nucleic acid-binding proteins"/>
    <property type="match status" value="1"/>
</dbReference>
<evidence type="ECO:0000256" key="13">
    <source>
        <dbReference type="HAMAP-Rule" id="MF_00407"/>
    </source>
</evidence>
<feature type="domain" description="ATP-dependent DNA ligase family profile" evidence="16">
    <location>
        <begin position="289"/>
        <end position="413"/>
    </location>
</feature>
<keyword evidence="3 13" id="KW-0235">DNA replication</keyword>
<evidence type="ECO:0000256" key="4">
    <source>
        <dbReference type="ARBA" id="ARBA00022723"/>
    </source>
</evidence>
<protein>
    <recommendedName>
        <fullName evidence="13">Probable DNA ligase</fullName>
        <ecNumber evidence="13">6.5.1.1</ecNumber>
    </recommendedName>
    <alternativeName>
        <fullName evidence="13">Polydeoxyribonucleotide synthase [ATP]</fullName>
    </alternativeName>
</protein>
<dbReference type="Pfam" id="PF04679">
    <property type="entry name" value="DNA_ligase_A_C"/>
    <property type="match status" value="1"/>
</dbReference>
<dbReference type="PROSITE" id="PS50160">
    <property type="entry name" value="DNA_LIGASE_A3"/>
    <property type="match status" value="1"/>
</dbReference>